<dbReference type="Proteomes" id="UP001370490">
    <property type="component" value="Unassembled WGS sequence"/>
</dbReference>
<dbReference type="GO" id="GO:0005524">
    <property type="term" value="F:ATP binding"/>
    <property type="evidence" value="ECO:0007669"/>
    <property type="project" value="UniProtKB-UniRule"/>
</dbReference>
<keyword evidence="9" id="KW-1133">Transmembrane helix</keyword>
<evidence type="ECO:0000313" key="13">
    <source>
        <dbReference type="Proteomes" id="UP001370490"/>
    </source>
</evidence>
<dbReference type="InterPro" id="IPR024788">
    <property type="entry name" value="Malectin-like_Carb-bd_dom"/>
</dbReference>
<dbReference type="Gene3D" id="3.30.200.20">
    <property type="entry name" value="Phosphorylase Kinase, domain 1"/>
    <property type="match status" value="1"/>
</dbReference>
<dbReference type="PANTHER" id="PTHR34590">
    <property type="entry name" value="OS03G0124300 PROTEIN-RELATED"/>
    <property type="match status" value="1"/>
</dbReference>
<dbReference type="InterPro" id="IPR011009">
    <property type="entry name" value="Kinase-like_dom_sf"/>
</dbReference>
<evidence type="ECO:0000256" key="5">
    <source>
        <dbReference type="ARBA" id="ARBA00022777"/>
    </source>
</evidence>
<dbReference type="InterPro" id="IPR045272">
    <property type="entry name" value="ANXUR1/2-like"/>
</dbReference>
<feature type="transmembrane region" description="Helical" evidence="9">
    <location>
        <begin position="400"/>
        <end position="425"/>
    </location>
</feature>
<feature type="signal peptide" evidence="10">
    <location>
        <begin position="1"/>
        <end position="24"/>
    </location>
</feature>
<sequence>MDTQMHHSLSLLALLSLLFTPAVAFTPADNYLINCGSNSNASDFSRVFIGDSTSTFLSEGKSIALKNQNPSPNLSSLYRNARVFTSELSYKFHINKNGTHLVRLHFSPFVSQSNNLSSAIFNVSANGFPILSHCSVKHDDLREFIMMVDSESLEILFSPVSEFGFVSAIEVFSAPDDLIVDVGTKFVGPSLIEEYKNISSHVLETVHRINVGGSKITPFNDTLWRTWIPDDDFLVLKSAAKRAITSHMPNYQKGGASREVAPDNVYMTAQQMNKDNLTMSAKFNITWEFPVGSHGVPYLVRLHFCDIVSISLNQLFFNVFINGFSAYRDLDLSELTFHVLASPHYIDFVVNSDESGFVQISVGPSELSSTLRANAILNGVEIMKMVDVAELESGSKRGSVWIVVVSVLGGIAVICFAVLAAVIALKCRKKKEEEKPKRVESMGWVALPINGGSSHSRLSEVTANVSPGPNLFFALKIPFSDIQYITNNFDKSLKIGSGGFGMVYKGTLRDHTKVAVKRGVPGSRQGLPEFQTEITVLSKIRHHHLVSLIGYCEEQSEMILWQKKGLLERIIDPKLSGQIKPRSLKKFVETAEKCLAEYGIDRPTMGDVLWNLEHALQLQEPGTQTASQEGDNLNEPEFTSFEVVVEAPSVNVGTSEGHGSLDLSTSKVFSQLMTNEGR</sequence>
<keyword evidence="10" id="KW-0732">Signal</keyword>
<evidence type="ECO:0000259" key="11">
    <source>
        <dbReference type="PROSITE" id="PS50011"/>
    </source>
</evidence>
<gene>
    <name evidence="12" type="ORF">RJ641_033830</name>
</gene>
<organism evidence="12 13">
    <name type="scientific">Dillenia turbinata</name>
    <dbReference type="NCBI Taxonomy" id="194707"/>
    <lineage>
        <taxon>Eukaryota</taxon>
        <taxon>Viridiplantae</taxon>
        <taxon>Streptophyta</taxon>
        <taxon>Embryophyta</taxon>
        <taxon>Tracheophyta</taxon>
        <taxon>Spermatophyta</taxon>
        <taxon>Magnoliopsida</taxon>
        <taxon>eudicotyledons</taxon>
        <taxon>Gunneridae</taxon>
        <taxon>Pentapetalae</taxon>
        <taxon>Dilleniales</taxon>
        <taxon>Dilleniaceae</taxon>
        <taxon>Dillenia</taxon>
    </lineage>
</organism>
<keyword evidence="7" id="KW-0325">Glycoprotein</keyword>
<keyword evidence="9" id="KW-0472">Membrane</keyword>
<dbReference type="Pfam" id="PF12819">
    <property type="entry name" value="Malectin_like"/>
    <property type="match status" value="1"/>
</dbReference>
<feature type="binding site" evidence="8">
    <location>
        <position position="517"/>
    </location>
    <ligand>
        <name>ATP</name>
        <dbReference type="ChEBI" id="CHEBI:30616"/>
    </ligand>
</feature>
<accession>A0AAN8VMJ0</accession>
<evidence type="ECO:0000256" key="9">
    <source>
        <dbReference type="SAM" id="Phobius"/>
    </source>
</evidence>
<proteinExistence type="predicted"/>
<comment type="subcellular location">
    <subcellularLocation>
        <location evidence="1">Membrane</location>
        <topology evidence="1">Single-pass type I membrane protein</topology>
    </subcellularLocation>
</comment>
<dbReference type="InterPro" id="IPR020635">
    <property type="entry name" value="Tyr_kinase_cat_dom"/>
</dbReference>
<evidence type="ECO:0000256" key="4">
    <source>
        <dbReference type="ARBA" id="ARBA00022741"/>
    </source>
</evidence>
<dbReference type="InterPro" id="IPR000719">
    <property type="entry name" value="Prot_kinase_dom"/>
</dbReference>
<dbReference type="InterPro" id="IPR017441">
    <property type="entry name" value="Protein_kinase_ATP_BS"/>
</dbReference>
<name>A0AAN8VMJ0_9MAGN</name>
<dbReference type="PROSITE" id="PS50011">
    <property type="entry name" value="PROTEIN_KINASE_DOM"/>
    <property type="match status" value="1"/>
</dbReference>
<evidence type="ECO:0000256" key="8">
    <source>
        <dbReference type="PROSITE-ProRule" id="PRU10141"/>
    </source>
</evidence>
<protein>
    <submittedName>
        <fullName evidence="12">Malectin-like domain</fullName>
    </submittedName>
</protein>
<keyword evidence="4 8" id="KW-0547">Nucleotide-binding</keyword>
<keyword evidence="6 8" id="KW-0067">ATP-binding</keyword>
<dbReference type="InterPro" id="IPR001245">
    <property type="entry name" value="Ser-Thr/Tyr_kinase_cat_dom"/>
</dbReference>
<dbReference type="FunFam" id="3.30.200.20:FF:000039">
    <property type="entry name" value="receptor-like protein kinase FERONIA"/>
    <property type="match status" value="1"/>
</dbReference>
<dbReference type="Pfam" id="PF07714">
    <property type="entry name" value="PK_Tyr_Ser-Thr"/>
    <property type="match status" value="1"/>
</dbReference>
<dbReference type="SUPFAM" id="SSF56112">
    <property type="entry name" value="Protein kinase-like (PK-like)"/>
    <property type="match status" value="1"/>
</dbReference>
<dbReference type="FunFam" id="2.60.120.430:FF:000001">
    <property type="entry name" value="Receptor-like protein kinase FERONIA"/>
    <property type="match status" value="1"/>
</dbReference>
<keyword evidence="13" id="KW-1185">Reference proteome</keyword>
<evidence type="ECO:0000313" key="12">
    <source>
        <dbReference type="EMBL" id="KAK6936800.1"/>
    </source>
</evidence>
<dbReference type="EMBL" id="JBAMMX010000007">
    <property type="protein sequence ID" value="KAK6936800.1"/>
    <property type="molecule type" value="Genomic_DNA"/>
</dbReference>
<evidence type="ECO:0000256" key="10">
    <source>
        <dbReference type="SAM" id="SignalP"/>
    </source>
</evidence>
<dbReference type="GO" id="GO:0004714">
    <property type="term" value="F:transmembrane receptor protein tyrosine kinase activity"/>
    <property type="evidence" value="ECO:0007669"/>
    <property type="project" value="InterPro"/>
</dbReference>
<keyword evidence="5" id="KW-0418">Kinase</keyword>
<dbReference type="GO" id="GO:0004674">
    <property type="term" value="F:protein serine/threonine kinase activity"/>
    <property type="evidence" value="ECO:0007669"/>
    <property type="project" value="UniProtKB-KW"/>
</dbReference>
<evidence type="ECO:0000256" key="1">
    <source>
        <dbReference type="ARBA" id="ARBA00004479"/>
    </source>
</evidence>
<keyword evidence="2" id="KW-0723">Serine/threonine-protein kinase</keyword>
<dbReference type="GO" id="GO:0016020">
    <property type="term" value="C:membrane"/>
    <property type="evidence" value="ECO:0007669"/>
    <property type="project" value="UniProtKB-SubCell"/>
</dbReference>
<evidence type="ECO:0000256" key="6">
    <source>
        <dbReference type="ARBA" id="ARBA00022840"/>
    </source>
</evidence>
<dbReference type="PROSITE" id="PS00107">
    <property type="entry name" value="PROTEIN_KINASE_ATP"/>
    <property type="match status" value="1"/>
</dbReference>
<evidence type="ECO:0000256" key="7">
    <source>
        <dbReference type="ARBA" id="ARBA00023180"/>
    </source>
</evidence>
<reference evidence="12 13" key="1">
    <citation type="submission" date="2023-12" db="EMBL/GenBank/DDBJ databases">
        <title>A high-quality genome assembly for Dillenia turbinata (Dilleniales).</title>
        <authorList>
            <person name="Chanderbali A."/>
        </authorList>
    </citation>
    <scope>NUCLEOTIDE SEQUENCE [LARGE SCALE GENOMIC DNA]</scope>
    <source>
        <strain evidence="12">LSX21</strain>
        <tissue evidence="12">Leaf</tissue>
    </source>
</reference>
<evidence type="ECO:0000256" key="2">
    <source>
        <dbReference type="ARBA" id="ARBA00022527"/>
    </source>
</evidence>
<dbReference type="Gene3D" id="2.60.120.430">
    <property type="entry name" value="Galactose-binding lectin"/>
    <property type="match status" value="2"/>
</dbReference>
<evidence type="ECO:0000256" key="3">
    <source>
        <dbReference type="ARBA" id="ARBA00022679"/>
    </source>
</evidence>
<feature type="chain" id="PRO_5042834836" evidence="10">
    <location>
        <begin position="25"/>
        <end position="678"/>
    </location>
</feature>
<dbReference type="SMART" id="SM00219">
    <property type="entry name" value="TyrKc"/>
    <property type="match status" value="1"/>
</dbReference>
<comment type="caution">
    <text evidence="12">The sequence shown here is derived from an EMBL/GenBank/DDBJ whole genome shotgun (WGS) entry which is preliminary data.</text>
</comment>
<dbReference type="PANTHER" id="PTHR34590:SF18">
    <property type="entry name" value="MALECTIN-LIKE DOMAIN-CONTAINING PROTEIN"/>
    <property type="match status" value="1"/>
</dbReference>
<keyword evidence="3" id="KW-0808">Transferase</keyword>
<dbReference type="AlphaFoldDB" id="A0AAN8VMJ0"/>
<keyword evidence="9" id="KW-0812">Transmembrane</keyword>
<feature type="domain" description="Protein kinase" evidence="11">
    <location>
        <begin position="489"/>
        <end position="678"/>
    </location>
</feature>